<evidence type="ECO:0000256" key="7">
    <source>
        <dbReference type="ARBA" id="ARBA00022839"/>
    </source>
</evidence>
<dbReference type="PROSITE" id="PS50235">
    <property type="entry name" value="USP_3"/>
    <property type="match status" value="1"/>
</dbReference>
<feature type="binding site" evidence="9">
    <location>
        <position position="943"/>
    </location>
    <ligand>
        <name>a divalent metal cation</name>
        <dbReference type="ChEBI" id="CHEBI:60240"/>
        <note>catalytic</note>
    </ligand>
</feature>
<dbReference type="GO" id="GO:0005634">
    <property type="term" value="C:nucleus"/>
    <property type="evidence" value="ECO:0007669"/>
    <property type="project" value="UniProtKB-SubCell"/>
</dbReference>
<dbReference type="SUPFAM" id="SSF50978">
    <property type="entry name" value="WD40 repeat-like"/>
    <property type="match status" value="1"/>
</dbReference>
<dbReference type="Gene3D" id="3.90.70.10">
    <property type="entry name" value="Cysteine proteinases"/>
    <property type="match status" value="1"/>
</dbReference>
<evidence type="ECO:0000256" key="5">
    <source>
        <dbReference type="ARBA" id="ARBA00022723"/>
    </source>
</evidence>
<dbReference type="GO" id="GO:0031251">
    <property type="term" value="C:PAN complex"/>
    <property type="evidence" value="ECO:0007669"/>
    <property type="project" value="UniProtKB-UniRule"/>
</dbReference>
<evidence type="ECO:0000313" key="12">
    <source>
        <dbReference type="Proteomes" id="UP000549394"/>
    </source>
</evidence>
<dbReference type="Pfam" id="PF20770">
    <property type="entry name" value="PAN2_N"/>
    <property type="match status" value="1"/>
</dbReference>
<organism evidence="11 12">
    <name type="scientific">Dimorphilus gyrociliatus</name>
    <dbReference type="NCBI Taxonomy" id="2664684"/>
    <lineage>
        <taxon>Eukaryota</taxon>
        <taxon>Metazoa</taxon>
        <taxon>Spiralia</taxon>
        <taxon>Lophotrochozoa</taxon>
        <taxon>Annelida</taxon>
        <taxon>Polychaeta</taxon>
        <taxon>Polychaeta incertae sedis</taxon>
        <taxon>Dinophilidae</taxon>
        <taxon>Dimorphilus</taxon>
    </lineage>
</organism>
<keyword evidence="3 9" id="KW-0507">mRNA processing</keyword>
<keyword evidence="4 9" id="KW-0540">Nuclease</keyword>
<gene>
    <name evidence="9" type="primary">PAN2</name>
    <name evidence="11" type="ORF">DGYR_LOCUS7168</name>
</gene>
<dbReference type="PANTHER" id="PTHR15728:SF0">
    <property type="entry name" value="PAN2-PAN3 DEADENYLATION COMPLEX CATALYTIC SUBUNIT PAN2"/>
    <property type="match status" value="1"/>
</dbReference>
<dbReference type="CDD" id="cd06143">
    <property type="entry name" value="PAN2_exo"/>
    <property type="match status" value="1"/>
</dbReference>
<dbReference type="Gene3D" id="3.30.420.10">
    <property type="entry name" value="Ribonuclease H-like superfamily/Ribonuclease H"/>
    <property type="match status" value="1"/>
</dbReference>
<evidence type="ECO:0000256" key="2">
    <source>
        <dbReference type="ARBA" id="ARBA00022490"/>
    </source>
</evidence>
<comment type="similarity">
    <text evidence="9">Belongs to the peptidase C19 family. PAN2 subfamily.</text>
</comment>
<dbReference type="SUPFAM" id="SSF54001">
    <property type="entry name" value="Cysteine proteinases"/>
    <property type="match status" value="1"/>
</dbReference>
<dbReference type="InterPro" id="IPR036397">
    <property type="entry name" value="RNaseH_sf"/>
</dbReference>
<keyword evidence="2 9" id="KW-0963">Cytoplasm</keyword>
<dbReference type="GO" id="GO:0000289">
    <property type="term" value="P:nuclear-transcribed mRNA poly(A) tail shortening"/>
    <property type="evidence" value="ECO:0007669"/>
    <property type="project" value="UniProtKB-UniRule"/>
</dbReference>
<evidence type="ECO:0000256" key="9">
    <source>
        <dbReference type="HAMAP-Rule" id="MF_03182"/>
    </source>
</evidence>
<keyword evidence="12" id="KW-1185">Reference proteome</keyword>
<dbReference type="PANTHER" id="PTHR15728">
    <property type="entry name" value="DEADENYLATION COMPLEX CATALYTIC SUBUNIT PAN2"/>
    <property type="match status" value="1"/>
</dbReference>
<dbReference type="InterPro" id="IPR028889">
    <property type="entry name" value="USP"/>
</dbReference>
<dbReference type="InterPro" id="IPR036322">
    <property type="entry name" value="WD40_repeat_dom_sf"/>
</dbReference>
<dbReference type="GO" id="GO:0000932">
    <property type="term" value="C:P-body"/>
    <property type="evidence" value="ECO:0007669"/>
    <property type="project" value="UniProtKB-SubCell"/>
</dbReference>
<comment type="caution">
    <text evidence="11">The sequence shown here is derived from an EMBL/GenBank/DDBJ whole genome shotgun (WGS) entry which is preliminary data.</text>
</comment>
<dbReference type="GO" id="GO:0046872">
    <property type="term" value="F:metal ion binding"/>
    <property type="evidence" value="ECO:0007669"/>
    <property type="project" value="UniProtKB-KW"/>
</dbReference>
<dbReference type="InterPro" id="IPR048841">
    <property type="entry name" value="PAN2_N"/>
</dbReference>
<comment type="activity regulation">
    <text evidence="9">Positively regulated by the regulatory subunit PAN3.</text>
</comment>
<dbReference type="GO" id="GO:0010606">
    <property type="term" value="P:positive regulation of cytoplasmic mRNA processing body assembly"/>
    <property type="evidence" value="ECO:0007669"/>
    <property type="project" value="UniProtKB-UniRule"/>
</dbReference>
<dbReference type="Proteomes" id="UP000549394">
    <property type="component" value="Unassembled WGS sequence"/>
</dbReference>
<feature type="binding site" evidence="9">
    <location>
        <position position="1050"/>
    </location>
    <ligand>
        <name>a divalent metal cation</name>
        <dbReference type="ChEBI" id="CHEBI:60240"/>
        <note>catalytic</note>
    </ligand>
</feature>
<feature type="binding site" evidence="9">
    <location>
        <position position="1102"/>
    </location>
    <ligand>
        <name>a divalent metal cation</name>
        <dbReference type="ChEBI" id="CHEBI:60240"/>
        <note>catalytic</note>
    </ligand>
</feature>
<sequence>MSFGAEIIPDGYPLVKDDGLETAEFVRVHSIIVDGSDHLGVTSLRFDDHEELVWMGNQCGHVTSYYGPEMNKYTSFQVHDTLHDVRVYQKTGRCLLNLASAELNDMLCALPTGVSTVLFGGHHPHLLEYDIETGQCVRLLKEIEGGCALMRRSSQYVCCGNPNGQVVFRDPTTLNVVTTFDAHSGCLSDFDVHGNQLVTCGFSTRPNTLTVDRFLKVYDLRMNRSLAPIPVALDPIFLRFVPTFADRICVVSQAGQFQVMEQASIETLPTFHQINNQTSSISAFDISSNYQNLIFGDQAGYLHLFTSANSGERYPYNANSIETELAVPVDKTQQPYLPVSSELTSLAYIPMEWPAPNVELLSQWPYDWTERIYRKPLPLDPELLRSIKSGQGISYAPKPKNMKRNQVPYKLKTSSKLDDNRRNRTTSIQEEESLIPKCYRKVEIKYSKLGVEDFDFSVYNRTKFAGLEAFTANSYCNVLLQTLYFIDPFRKAIKSHLCSKEHCLSCELGFLFHMQDIQEGNTCQPMNFLRAFRSLPEAAALKIVLSGDDPPPNAVRLIQSFHRFCLTHLHAELVTALREQKLSGSSRKRSIAQQVELLKQSSVDENNIELRDEDSTIITELFGSELHNLFTCKCGLESDKDRRSFFFDLTYPNSVAGPKDIKSSFADVLKASVQIEQTTTTWCSNCSKYQPHRQRCLFVKNISDVLALNCHSESQKDYEFWETQHKLLKMETKVDEELKYNRPACRYGNSCVRRDCKFRHDERSKGASKFGEMEQGESWIPLRLQIRLNDGELFVNEIRNKDDIKQEEGWITYDLHSSVCHINDHLKGGHFVNHVFVGNSYNLVKEGINASQWHLFNDFAITPVDENVSTSLGHNWKIPCVLYYIRSKVDEIHKIETKNPISYEVLLENTSLVNLDKQKILDFTPLDESEIPQEGDIVGLDAEFVTLNQEEAELRSDGTKSTIKPSHMSVARVTCIRGQGAMMDEPFIDDYISTQEQVVDYLTQFSGIEPGDLNVASSKKHLTTLKSTYLKLRYLIDIGVKFVGHGLKKDFRVINLIVPKDQVIDTVELFYLPRQRMLSLKFLAWFFLGINIQSSVHDSIEDARTALKLYRKYLELSKDGPEKFKDILQQLYDQGRTLQWKVPEDSSPPALRL</sequence>
<accession>A0A7I8VS98</accession>
<dbReference type="SMART" id="SM00479">
    <property type="entry name" value="EXOIII"/>
    <property type="match status" value="1"/>
</dbReference>
<dbReference type="GO" id="GO:0004535">
    <property type="term" value="F:poly(A)-specific ribonuclease activity"/>
    <property type="evidence" value="ECO:0007669"/>
    <property type="project" value="UniProtKB-UniRule"/>
</dbReference>
<comment type="catalytic activity">
    <reaction evidence="1 9">
        <text>Exonucleolytic cleavage of poly(A) to 5'-AMP.</text>
        <dbReference type="EC" id="3.1.13.4"/>
    </reaction>
</comment>
<keyword evidence="5 9" id="KW-0479">Metal-binding</keyword>
<comment type="cofactor">
    <cofactor evidence="9">
        <name>a divalent metal cation</name>
        <dbReference type="ChEBI" id="CHEBI:60240"/>
    </cofactor>
    <text evidence="9">Binds 2 metal cations per subunit in the catalytic exonuclease domain.</text>
</comment>
<evidence type="ECO:0000256" key="4">
    <source>
        <dbReference type="ARBA" id="ARBA00022722"/>
    </source>
</evidence>
<proteinExistence type="inferred from homology"/>
<dbReference type="Gene3D" id="2.130.10.10">
    <property type="entry name" value="YVTN repeat-like/Quinoprotein amine dehydrogenase"/>
    <property type="match status" value="1"/>
</dbReference>
<evidence type="ECO:0000256" key="6">
    <source>
        <dbReference type="ARBA" id="ARBA00022801"/>
    </source>
</evidence>
<comment type="domain">
    <text evidence="9">Contains a pseudo-UCH domain. This ubiquitin C-terminal hydrolase (UCH)-like or ubiquitin specific protease (USP)-like domain is predicted to be catalytically inactive because it lacks the active site catalytic triad characteristic of thiol proteases, with residues at the equivalent structural positions that are incompatible with catalysis, and it cannot bind ubiquitin. It functions as a structural scaffold for intra- and intermolecular interactions in the complex.</text>
</comment>
<dbReference type="AlphaFoldDB" id="A0A7I8VS98"/>
<dbReference type="EC" id="3.1.13.4" evidence="9"/>
<dbReference type="HAMAP" id="MF_03182">
    <property type="entry name" value="PAN2"/>
    <property type="match status" value="1"/>
</dbReference>
<dbReference type="OrthoDB" id="16516at2759"/>
<dbReference type="InterPro" id="IPR028881">
    <property type="entry name" value="PAN2_UCH_dom"/>
</dbReference>
<dbReference type="InterPro" id="IPR013520">
    <property type="entry name" value="Ribonucl_H"/>
</dbReference>
<comment type="domain">
    <text evidence="9">The linker, or PAN3 interaction domain (PID), between the WD40 repeats and the pseudo-UCH domain mediates interaction with PAN3.</text>
</comment>
<dbReference type="Pfam" id="PF13423">
    <property type="entry name" value="UCH_1"/>
    <property type="match status" value="1"/>
</dbReference>
<keyword evidence="7 9" id="KW-0269">Exonuclease</keyword>
<feature type="domain" description="USP" evidence="10">
    <location>
        <begin position="465"/>
        <end position="887"/>
    </location>
</feature>
<dbReference type="SUPFAM" id="SSF53098">
    <property type="entry name" value="Ribonuclease H-like"/>
    <property type="match status" value="1"/>
</dbReference>
<evidence type="ECO:0000313" key="11">
    <source>
        <dbReference type="EMBL" id="CAD5118855.1"/>
    </source>
</evidence>
<dbReference type="Pfam" id="PF00929">
    <property type="entry name" value="RNase_T"/>
    <property type="match status" value="1"/>
</dbReference>
<dbReference type="InterPro" id="IPR038765">
    <property type="entry name" value="Papain-like_cys_pep_sf"/>
</dbReference>
<dbReference type="InterPro" id="IPR015943">
    <property type="entry name" value="WD40/YVTN_repeat-like_dom_sf"/>
</dbReference>
<name>A0A7I8VS98_9ANNE</name>
<protein>
    <recommendedName>
        <fullName evidence="9">PAN2-PAN3 deadenylation complex catalytic subunit PAN2</fullName>
        <ecNumber evidence="9">3.1.13.4</ecNumber>
    </recommendedName>
    <alternativeName>
        <fullName evidence="9">PAB1P-dependent poly(A)-specific ribonuclease</fullName>
    </alternativeName>
    <alternativeName>
        <fullName evidence="9">Poly(A)-nuclease deadenylation complex subunit 2</fullName>
        <shortName evidence="9">PAN deadenylation complex subunit 2</shortName>
    </alternativeName>
</protein>
<evidence type="ECO:0000259" key="10">
    <source>
        <dbReference type="PROSITE" id="PS50235"/>
    </source>
</evidence>
<comment type="subunit">
    <text evidence="9">Forms a heterotrimer with an asymmetric homodimer of the regulatory subunit PAN3 to form the poly(A)-nuclease (PAN) deadenylation complex.</text>
</comment>
<evidence type="ECO:0000256" key="3">
    <source>
        <dbReference type="ARBA" id="ARBA00022664"/>
    </source>
</evidence>
<evidence type="ECO:0000256" key="1">
    <source>
        <dbReference type="ARBA" id="ARBA00001663"/>
    </source>
</evidence>
<comment type="caution">
    <text evidence="9">Lacks conserved residue(s) required for the propagation of feature annotation.</text>
</comment>
<dbReference type="GO" id="GO:0006397">
    <property type="term" value="P:mRNA processing"/>
    <property type="evidence" value="ECO:0007669"/>
    <property type="project" value="UniProtKB-KW"/>
</dbReference>
<keyword evidence="8 9" id="KW-0539">Nucleus</keyword>
<keyword evidence="6 9" id="KW-0378">Hydrolase</keyword>
<dbReference type="FunFam" id="3.30.420.10:FF:000011">
    <property type="entry name" value="PAN2-PAN3 deadenylation complex catalytic subunit PAN2"/>
    <property type="match status" value="1"/>
</dbReference>
<dbReference type="InterPro" id="IPR050785">
    <property type="entry name" value="PAN2-PAN3_catalytic_subunit"/>
</dbReference>
<dbReference type="InterPro" id="IPR012337">
    <property type="entry name" value="RNaseH-like_sf"/>
</dbReference>
<feature type="binding site" evidence="9">
    <location>
        <position position="941"/>
    </location>
    <ligand>
        <name>a divalent metal cation</name>
        <dbReference type="ChEBI" id="CHEBI:60240"/>
        <note>catalytic</note>
    </ligand>
</feature>
<reference evidence="11 12" key="1">
    <citation type="submission" date="2020-08" db="EMBL/GenBank/DDBJ databases">
        <authorList>
            <person name="Hejnol A."/>
        </authorList>
    </citation>
    <scope>NUCLEOTIDE SEQUENCE [LARGE SCALE GENOMIC DNA]</scope>
</reference>
<comment type="function">
    <text evidence="9">Catalytic subunit of the poly(A)-nuclease (PAN) deadenylation complex, one of two cytoplasmic mRNA deadenylases involved in general and miRNA-mediated mRNA turnover. PAN specifically shortens poly(A) tails of RNA and the activity is stimulated by poly(A)-binding protein (PABP). PAN deadenylation is followed by rapid degradation of the shortened mRNA tails by the CCR4-NOT complex. Deadenylated mRNAs are then degraded by two alternative mechanisms, namely exosome-mediated 3'-5' exonucleolytic degradation, or deadenlyation-dependent mRNA decaping and subsequent 5'-3' exonucleolytic degradation by XRN1.</text>
</comment>
<dbReference type="GO" id="GO:0003676">
    <property type="term" value="F:nucleic acid binding"/>
    <property type="evidence" value="ECO:0007669"/>
    <property type="project" value="InterPro"/>
</dbReference>
<evidence type="ECO:0000256" key="8">
    <source>
        <dbReference type="ARBA" id="ARBA00023242"/>
    </source>
</evidence>
<dbReference type="EMBL" id="CAJFCJ010000009">
    <property type="protein sequence ID" value="CAD5118855.1"/>
    <property type="molecule type" value="Genomic_DNA"/>
</dbReference>
<comment type="subcellular location">
    <subcellularLocation>
        <location evidence="9">Cytoplasm</location>
        <location evidence="9">P-body</location>
    </subcellularLocation>
    <subcellularLocation>
        <location evidence="9">Nucleus</location>
    </subcellularLocation>
    <text evidence="9">Shuttles between nucleus and cytoplasm.</text>
</comment>
<dbReference type="InterPro" id="IPR030843">
    <property type="entry name" value="PAN2"/>
</dbReference>